<gene>
    <name evidence="4" type="primary">8237895</name>
    <name evidence="3" type="ORF">Phum_PHUM225070</name>
</gene>
<dbReference type="GO" id="GO:0005737">
    <property type="term" value="C:cytoplasm"/>
    <property type="evidence" value="ECO:0007669"/>
    <property type="project" value="TreeGrafter"/>
</dbReference>
<dbReference type="KEGG" id="phu:Phum_PHUM225070"/>
<evidence type="ECO:0000256" key="2">
    <source>
        <dbReference type="ARBA" id="ARBA00022840"/>
    </source>
</evidence>
<evidence type="ECO:0000313" key="4">
    <source>
        <dbReference type="EnsemblMetazoa" id="PHUM225070-PA"/>
    </source>
</evidence>
<dbReference type="PANTHER" id="PTHR16305">
    <property type="entry name" value="TESTICULAR SOLUBLE ADENYLYL CYCLASE"/>
    <property type="match status" value="1"/>
</dbReference>
<dbReference type="EMBL" id="AAZO01002612">
    <property type="status" value="NOT_ANNOTATED_CDS"/>
    <property type="molecule type" value="Genomic_DNA"/>
</dbReference>
<proteinExistence type="predicted"/>
<evidence type="ECO:0000256" key="1">
    <source>
        <dbReference type="ARBA" id="ARBA00022741"/>
    </source>
</evidence>
<dbReference type="OrthoDB" id="194468at2759"/>
<dbReference type="VEuPathDB" id="VectorBase:PHUM225070"/>
<dbReference type="AlphaFoldDB" id="E0VIC0"/>
<dbReference type="EnsemblMetazoa" id="PHUM225070-RA">
    <property type="protein sequence ID" value="PHUM225070-PA"/>
    <property type="gene ID" value="PHUM225070"/>
</dbReference>
<dbReference type="GO" id="GO:0004016">
    <property type="term" value="F:adenylate cyclase activity"/>
    <property type="evidence" value="ECO:0007669"/>
    <property type="project" value="TreeGrafter"/>
</dbReference>
<name>E0VIC0_PEDHC</name>
<dbReference type="OMA" id="NTHDWIN"/>
<evidence type="ECO:0000313" key="5">
    <source>
        <dbReference type="Proteomes" id="UP000009046"/>
    </source>
</evidence>
<sequence length="385" mass="45157">MQNWLMAKYASAVALNKALESNRNFYGLCVAYTNMIDVAYHYKDLNTCAKMEICAVDLCKRCRKKIIEVYELEAIGRLYKVIFQARHMRAEIENAVFIGFQSIKIATVIRSTSLRLDLMPDLIFALIQLNRLSEAVSLLQELEFMSQVDSDKSSIIWYYAICLDFQLDTGYTVIPYETCQAFVKEEENFASIRDVYSKHRLFTSLWLWSIRHNEWEVSKSYGNTLKGFKILDAAETPSTVFTRLKRLEGNLISLVHRIDTKNIHAVTSAYSDVHALMAKIKKDVQVVKVLKPRYLLLKAYYRQIKYRDNSCFRILNQARNMADKMKDKNTHDWINHLKMVWSNTISPIQRDFWIEHCRYNLIDWHESDGQTKKQSVMYSLPLPKF</sequence>
<keyword evidence="2" id="KW-0067">ATP-binding</keyword>
<protein>
    <submittedName>
        <fullName evidence="3 4">Uncharacterized protein</fullName>
    </submittedName>
</protein>
<dbReference type="RefSeq" id="XP_002425864.1">
    <property type="nucleotide sequence ID" value="XM_002425819.1"/>
</dbReference>
<accession>E0VIC0</accession>
<dbReference type="CTD" id="8237895"/>
<reference evidence="4" key="3">
    <citation type="submission" date="2020-05" db="UniProtKB">
        <authorList>
            <consortium name="EnsemblMetazoa"/>
        </authorList>
    </citation>
    <scope>IDENTIFICATION</scope>
    <source>
        <strain evidence="4">USDA</strain>
    </source>
</reference>
<dbReference type="GeneID" id="8237895"/>
<reference evidence="3" key="1">
    <citation type="submission" date="2007-04" db="EMBL/GenBank/DDBJ databases">
        <title>Annotation of Pediculus humanus corporis strain USDA.</title>
        <authorList>
            <person name="Kirkness E."/>
            <person name="Hannick L."/>
            <person name="Hass B."/>
            <person name="Bruggner R."/>
            <person name="Lawson D."/>
            <person name="Bidwell S."/>
            <person name="Joardar V."/>
            <person name="Caler E."/>
            <person name="Walenz B."/>
            <person name="Inman J."/>
            <person name="Schobel S."/>
            <person name="Galinsky K."/>
            <person name="Amedeo P."/>
            <person name="Strausberg R."/>
        </authorList>
    </citation>
    <scope>NUCLEOTIDE SEQUENCE</scope>
    <source>
        <strain evidence="3">USDA</strain>
    </source>
</reference>
<dbReference type="Proteomes" id="UP000009046">
    <property type="component" value="Unassembled WGS sequence"/>
</dbReference>
<reference evidence="3" key="2">
    <citation type="submission" date="2007-04" db="EMBL/GenBank/DDBJ databases">
        <title>The genome of the human body louse.</title>
        <authorList>
            <consortium name="The Human Body Louse Genome Consortium"/>
            <person name="Kirkness E."/>
            <person name="Walenz B."/>
            <person name="Hass B."/>
            <person name="Bruggner R."/>
            <person name="Strausberg R."/>
        </authorList>
    </citation>
    <scope>NUCLEOTIDE SEQUENCE</scope>
    <source>
        <strain evidence="3">USDA</strain>
    </source>
</reference>
<dbReference type="PANTHER" id="PTHR16305:SF28">
    <property type="entry name" value="GUANYLATE CYCLASE DOMAIN-CONTAINING PROTEIN"/>
    <property type="match status" value="1"/>
</dbReference>
<dbReference type="InParanoid" id="E0VIC0"/>
<keyword evidence="1" id="KW-0547">Nucleotide-binding</keyword>
<dbReference type="EMBL" id="DS235191">
    <property type="protein sequence ID" value="EEB13126.1"/>
    <property type="molecule type" value="Genomic_DNA"/>
</dbReference>
<evidence type="ECO:0000313" key="3">
    <source>
        <dbReference type="EMBL" id="EEB13126.1"/>
    </source>
</evidence>
<dbReference type="GO" id="GO:0005524">
    <property type="term" value="F:ATP binding"/>
    <property type="evidence" value="ECO:0007669"/>
    <property type="project" value="UniProtKB-KW"/>
</dbReference>
<dbReference type="HOGENOM" id="CLU_718265_0_0_1"/>
<keyword evidence="5" id="KW-1185">Reference proteome</keyword>
<organism>
    <name type="scientific">Pediculus humanus subsp. corporis</name>
    <name type="common">Body louse</name>
    <dbReference type="NCBI Taxonomy" id="121224"/>
    <lineage>
        <taxon>Eukaryota</taxon>
        <taxon>Metazoa</taxon>
        <taxon>Ecdysozoa</taxon>
        <taxon>Arthropoda</taxon>
        <taxon>Hexapoda</taxon>
        <taxon>Insecta</taxon>
        <taxon>Pterygota</taxon>
        <taxon>Neoptera</taxon>
        <taxon>Paraneoptera</taxon>
        <taxon>Psocodea</taxon>
        <taxon>Troctomorpha</taxon>
        <taxon>Phthiraptera</taxon>
        <taxon>Anoplura</taxon>
        <taxon>Pediculidae</taxon>
        <taxon>Pediculus</taxon>
    </lineage>
</organism>
<dbReference type="eggNOG" id="ENOG502RU8G">
    <property type="taxonomic scope" value="Eukaryota"/>
</dbReference>